<dbReference type="AlphaFoldDB" id="A0AA38GHH7"/>
<gene>
    <name evidence="1" type="ORF">KI387_016682</name>
</gene>
<accession>A0AA38GHH7</accession>
<dbReference type="EMBL" id="JAHRHJ020000003">
    <property type="protein sequence ID" value="KAH9322043.1"/>
    <property type="molecule type" value="Genomic_DNA"/>
</dbReference>
<keyword evidence="2" id="KW-1185">Reference proteome</keyword>
<evidence type="ECO:0000313" key="1">
    <source>
        <dbReference type="EMBL" id="KAH9322043.1"/>
    </source>
</evidence>
<proteinExistence type="predicted"/>
<dbReference type="Proteomes" id="UP000824469">
    <property type="component" value="Unassembled WGS sequence"/>
</dbReference>
<protein>
    <submittedName>
        <fullName evidence="1">Uncharacterized protein</fullName>
    </submittedName>
</protein>
<feature type="non-terminal residue" evidence="1">
    <location>
        <position position="72"/>
    </location>
</feature>
<sequence length="72" mass="7509">MSPMSRRDVTDDCMVICGARGVLIMGSSMGEGENEGGYVVGGGVVEIHSCVGRGVQAKISSMEGTRGNWEIT</sequence>
<reference evidence="1 2" key="1">
    <citation type="journal article" date="2021" name="Nat. Plants">
        <title>The Taxus genome provides insights into paclitaxel biosynthesis.</title>
        <authorList>
            <person name="Xiong X."/>
            <person name="Gou J."/>
            <person name="Liao Q."/>
            <person name="Li Y."/>
            <person name="Zhou Q."/>
            <person name="Bi G."/>
            <person name="Li C."/>
            <person name="Du R."/>
            <person name="Wang X."/>
            <person name="Sun T."/>
            <person name="Guo L."/>
            <person name="Liang H."/>
            <person name="Lu P."/>
            <person name="Wu Y."/>
            <person name="Zhang Z."/>
            <person name="Ro D.K."/>
            <person name="Shang Y."/>
            <person name="Huang S."/>
            <person name="Yan J."/>
        </authorList>
    </citation>
    <scope>NUCLEOTIDE SEQUENCE [LARGE SCALE GENOMIC DNA]</scope>
    <source>
        <strain evidence="1">Ta-2019</strain>
    </source>
</reference>
<name>A0AA38GHH7_TAXCH</name>
<evidence type="ECO:0000313" key="2">
    <source>
        <dbReference type="Proteomes" id="UP000824469"/>
    </source>
</evidence>
<comment type="caution">
    <text evidence="1">The sequence shown here is derived from an EMBL/GenBank/DDBJ whole genome shotgun (WGS) entry which is preliminary data.</text>
</comment>
<organism evidence="1 2">
    <name type="scientific">Taxus chinensis</name>
    <name type="common">Chinese yew</name>
    <name type="synonym">Taxus wallichiana var. chinensis</name>
    <dbReference type="NCBI Taxonomy" id="29808"/>
    <lineage>
        <taxon>Eukaryota</taxon>
        <taxon>Viridiplantae</taxon>
        <taxon>Streptophyta</taxon>
        <taxon>Embryophyta</taxon>
        <taxon>Tracheophyta</taxon>
        <taxon>Spermatophyta</taxon>
        <taxon>Pinopsida</taxon>
        <taxon>Pinidae</taxon>
        <taxon>Conifers II</taxon>
        <taxon>Cupressales</taxon>
        <taxon>Taxaceae</taxon>
        <taxon>Taxus</taxon>
    </lineage>
</organism>